<gene>
    <name evidence="1" type="ORF">ALC53_07407</name>
</gene>
<dbReference type="AlphaFoldDB" id="A0A195BD84"/>
<proteinExistence type="predicted"/>
<sequence>MRVARREGGSRKKLQPSSRLFDQLICHAMLLIIDFT</sequence>
<keyword evidence="2" id="KW-1185">Reference proteome</keyword>
<evidence type="ECO:0000313" key="2">
    <source>
        <dbReference type="Proteomes" id="UP000078540"/>
    </source>
</evidence>
<evidence type="ECO:0000313" key="1">
    <source>
        <dbReference type="EMBL" id="KYM82159.1"/>
    </source>
</evidence>
<protein>
    <submittedName>
        <fullName evidence="1">Uncharacterized protein</fullName>
    </submittedName>
</protein>
<accession>A0A195BD84</accession>
<reference evidence="1 2" key="1">
    <citation type="submission" date="2015-09" db="EMBL/GenBank/DDBJ databases">
        <title>Atta colombica WGS genome.</title>
        <authorList>
            <person name="Nygaard S."/>
            <person name="Hu H."/>
            <person name="Boomsma J."/>
            <person name="Zhang G."/>
        </authorList>
    </citation>
    <scope>NUCLEOTIDE SEQUENCE [LARGE SCALE GENOMIC DNA]</scope>
    <source>
        <strain evidence="1">Treedump-2</strain>
        <tissue evidence="1">Whole body</tissue>
    </source>
</reference>
<dbReference type="EMBL" id="KQ976519">
    <property type="protein sequence ID" value="KYM82159.1"/>
    <property type="molecule type" value="Genomic_DNA"/>
</dbReference>
<organism evidence="1 2">
    <name type="scientific">Atta colombica</name>
    <dbReference type="NCBI Taxonomy" id="520822"/>
    <lineage>
        <taxon>Eukaryota</taxon>
        <taxon>Metazoa</taxon>
        <taxon>Ecdysozoa</taxon>
        <taxon>Arthropoda</taxon>
        <taxon>Hexapoda</taxon>
        <taxon>Insecta</taxon>
        <taxon>Pterygota</taxon>
        <taxon>Neoptera</taxon>
        <taxon>Endopterygota</taxon>
        <taxon>Hymenoptera</taxon>
        <taxon>Apocrita</taxon>
        <taxon>Aculeata</taxon>
        <taxon>Formicoidea</taxon>
        <taxon>Formicidae</taxon>
        <taxon>Myrmicinae</taxon>
        <taxon>Atta</taxon>
    </lineage>
</organism>
<dbReference type="Proteomes" id="UP000078540">
    <property type="component" value="Unassembled WGS sequence"/>
</dbReference>
<name>A0A195BD84_9HYME</name>